<evidence type="ECO:0000256" key="7">
    <source>
        <dbReference type="ARBA" id="ARBA00023242"/>
    </source>
</evidence>
<dbReference type="GO" id="GO:0006270">
    <property type="term" value="P:DNA replication initiation"/>
    <property type="evidence" value="ECO:0007669"/>
    <property type="project" value="EnsemblFungi"/>
</dbReference>
<accession>G0WC36</accession>
<feature type="region of interest" description="Disordered" evidence="8">
    <location>
        <begin position="1"/>
        <end position="25"/>
    </location>
</feature>
<keyword evidence="3" id="KW-0235">DNA replication</keyword>
<dbReference type="SUPFAM" id="SSF50249">
    <property type="entry name" value="Nucleic acid-binding proteins"/>
    <property type="match status" value="1"/>
</dbReference>
<dbReference type="GO" id="GO:0003688">
    <property type="term" value="F:DNA replication origin binding"/>
    <property type="evidence" value="ECO:0007669"/>
    <property type="project" value="EnsemblFungi"/>
</dbReference>
<dbReference type="GO" id="GO:0003697">
    <property type="term" value="F:single-stranded DNA binding"/>
    <property type="evidence" value="ECO:0007669"/>
    <property type="project" value="EnsemblFungi"/>
</dbReference>
<evidence type="ECO:0000256" key="1">
    <source>
        <dbReference type="ARBA" id="ARBA00004123"/>
    </source>
</evidence>
<dbReference type="Pfam" id="PF09329">
    <property type="entry name" value="zf-primase"/>
    <property type="match status" value="1"/>
</dbReference>
<evidence type="ECO:0000259" key="9">
    <source>
        <dbReference type="Pfam" id="PF09329"/>
    </source>
</evidence>
<evidence type="ECO:0000256" key="4">
    <source>
        <dbReference type="ARBA" id="ARBA00022723"/>
    </source>
</evidence>
<dbReference type="GO" id="GO:1902969">
    <property type="term" value="P:mitotic DNA replication"/>
    <property type="evidence" value="ECO:0007669"/>
    <property type="project" value="EnsemblFungi"/>
</dbReference>
<keyword evidence="12" id="KW-1185">Reference proteome</keyword>
<feature type="domain" description="Zinc finger Mcm10/DnaG-type" evidence="9">
    <location>
        <begin position="325"/>
        <end position="372"/>
    </location>
</feature>
<dbReference type="Pfam" id="PF22379">
    <property type="entry name" value="OB_MCM10"/>
    <property type="match status" value="1"/>
</dbReference>
<sequence length="610" mass="71185">MNDPRECSPEDPFADLSDKEENEDAVLEELEDLDRRKSDLLGRLKELKERQKRRDPNFDEVQIPGTPEEKNTNIFTSEQTILQNRDRKEEEVEEEEFSGERLPNPNELKVREREENLEKLPSNTTSYFMEKFQHVKKKEEIENVRNEKMLKARVHMFQGLNKSSKIHKIEYQPEAANEVEEYSMLRIQKRYIPKKELNDIFQNIKILRLNKLFAKVRPPKFEEPQYSNWVTLGIITQKGSIKFTSSDKPKKYFKFTISDFKYNVDIFIFDKHAVERYYNLRIGDIIAILNPEVLPWRPSNNKNGTGIKSFNLRINHNYHCIIEVGKSKDLGFCPIPNKINESGTCHTPIDISKEDRCSYHQEIRFRNNGSKRIELNGSFALGAPVKVGAQPQLYRNNNVPVRGVYHGNRFNVVKGSEIRKNESKLMEERRRRYFSSNNSAKAFFDEKFQNPDMLTNLDTKRRKIADDKRSNYLDQELSKAIENKSSNRLSGNKTKKEYAKMKSATETTLQTGVIQRLGFDPTHGKIAKVLQTGKDSGKDNVHNTHKVEKVKDLLEFKKGKVVLAPAKEELIKRKNRREEVWQKHFGSGKRLAEQPLNDDVDTSESDLEIV</sequence>
<evidence type="ECO:0000256" key="8">
    <source>
        <dbReference type="SAM" id="MobiDB-lite"/>
    </source>
</evidence>
<dbReference type="GO" id="GO:0006271">
    <property type="term" value="P:DNA strand elongation involved in DNA replication"/>
    <property type="evidence" value="ECO:0007669"/>
    <property type="project" value="EnsemblFungi"/>
</dbReference>
<evidence type="ECO:0000256" key="2">
    <source>
        <dbReference type="ARBA" id="ARBA00009679"/>
    </source>
</evidence>
<comment type="subcellular location">
    <subcellularLocation>
        <location evidence="1">Nucleus</location>
    </subcellularLocation>
</comment>
<feature type="compositionally biased region" description="Polar residues" evidence="8">
    <location>
        <begin position="72"/>
        <end position="83"/>
    </location>
</feature>
<dbReference type="GO" id="GO:0030466">
    <property type="term" value="P:silent mating-type cassette heterochromatin formation"/>
    <property type="evidence" value="ECO:0007669"/>
    <property type="project" value="EnsemblFungi"/>
</dbReference>
<dbReference type="STRING" id="1071378.G0WC36"/>
<proteinExistence type="inferred from homology"/>
<feature type="region of interest" description="Disordered" evidence="8">
    <location>
        <begin position="584"/>
        <end position="610"/>
    </location>
</feature>
<comment type="similarity">
    <text evidence="2">Belongs to the MCM10 family.</text>
</comment>
<dbReference type="InterPro" id="IPR055065">
    <property type="entry name" value="OB_MCM10"/>
</dbReference>
<dbReference type="GO" id="GO:0000727">
    <property type="term" value="P:double-strand break repair via break-induced replication"/>
    <property type="evidence" value="ECO:0007669"/>
    <property type="project" value="EnsemblFungi"/>
</dbReference>
<dbReference type="PANTHER" id="PTHR13454:SF11">
    <property type="entry name" value="PROTEIN MCM10 HOMOLOG"/>
    <property type="match status" value="1"/>
</dbReference>
<dbReference type="OMA" id="FFDEKFQ"/>
<dbReference type="InterPro" id="IPR040184">
    <property type="entry name" value="Mcm10"/>
</dbReference>
<dbReference type="GeneID" id="11497134"/>
<evidence type="ECO:0000259" key="10">
    <source>
        <dbReference type="Pfam" id="PF22379"/>
    </source>
</evidence>
<feature type="compositionally biased region" description="Acidic residues" evidence="8">
    <location>
        <begin position="596"/>
        <end position="610"/>
    </location>
</feature>
<gene>
    <name evidence="11" type="primary">NDAI0F00280</name>
    <name evidence="11" type="ordered locus">NDAI_0F00280</name>
</gene>
<feature type="region of interest" description="Disordered" evidence="8">
    <location>
        <begin position="47"/>
        <end position="103"/>
    </location>
</feature>
<dbReference type="PANTHER" id="PTHR13454">
    <property type="entry name" value="PROTEIN MCM10 HOMOLOG"/>
    <property type="match status" value="1"/>
</dbReference>
<dbReference type="OrthoDB" id="273123at2759"/>
<name>G0WC36_NAUDC</name>
<dbReference type="KEGG" id="ndi:NDAI_0F00280"/>
<dbReference type="InterPro" id="IPR012340">
    <property type="entry name" value="NA-bd_OB-fold"/>
</dbReference>
<dbReference type="EMBL" id="HE580272">
    <property type="protein sequence ID" value="CCD25347.1"/>
    <property type="molecule type" value="Genomic_DNA"/>
</dbReference>
<organism evidence="11 12">
    <name type="scientific">Naumovozyma dairenensis (strain ATCC 10597 / BCRC 20456 / CBS 421 / NBRC 0211 / NRRL Y-12639)</name>
    <name type="common">Saccharomyces dairenensis</name>
    <dbReference type="NCBI Taxonomy" id="1071378"/>
    <lineage>
        <taxon>Eukaryota</taxon>
        <taxon>Fungi</taxon>
        <taxon>Dikarya</taxon>
        <taxon>Ascomycota</taxon>
        <taxon>Saccharomycotina</taxon>
        <taxon>Saccharomycetes</taxon>
        <taxon>Saccharomycetales</taxon>
        <taxon>Saccharomycetaceae</taxon>
        <taxon>Naumovozyma</taxon>
    </lineage>
</organism>
<reference evidence="11 12" key="1">
    <citation type="journal article" date="2011" name="Proc. Natl. Acad. Sci. U.S.A.">
        <title>Evolutionary erosion of yeast sex chromosomes by mating-type switching accidents.</title>
        <authorList>
            <person name="Gordon J.L."/>
            <person name="Armisen D."/>
            <person name="Proux-Wera E."/>
            <person name="Oheigeartaigh S.S."/>
            <person name="Byrne K.P."/>
            <person name="Wolfe K.H."/>
        </authorList>
    </citation>
    <scope>NUCLEOTIDE SEQUENCE [LARGE SCALE GENOMIC DNA]</scope>
    <source>
        <strain evidence="12">ATCC 10597 / BCRC 20456 / CBS 421 / NBRC 0211 / NRRL Y-12639</strain>
    </source>
</reference>
<dbReference type="InterPro" id="IPR015408">
    <property type="entry name" value="Znf_Mcm10/DnaG"/>
</dbReference>
<dbReference type="GO" id="GO:0000781">
    <property type="term" value="C:chromosome, telomeric region"/>
    <property type="evidence" value="ECO:0007669"/>
    <property type="project" value="GOC"/>
</dbReference>
<dbReference type="HOGENOM" id="CLU_036499_0_0_1"/>
<dbReference type="Proteomes" id="UP000000689">
    <property type="component" value="Chromosome 6"/>
</dbReference>
<dbReference type="GO" id="GO:0008270">
    <property type="term" value="F:zinc ion binding"/>
    <property type="evidence" value="ECO:0007669"/>
    <property type="project" value="UniProtKB-KW"/>
</dbReference>
<dbReference type="eggNOG" id="KOG3056">
    <property type="taxonomic scope" value="Eukaryota"/>
</dbReference>
<dbReference type="GO" id="GO:0043596">
    <property type="term" value="C:nuclear replication fork"/>
    <property type="evidence" value="ECO:0007669"/>
    <property type="project" value="TreeGrafter"/>
</dbReference>
<dbReference type="GO" id="GO:0031509">
    <property type="term" value="P:subtelomeric heterochromatin formation"/>
    <property type="evidence" value="ECO:0007669"/>
    <property type="project" value="EnsemblFungi"/>
</dbReference>
<feature type="domain" description="MCM10 OB-fold" evidence="10">
    <location>
        <begin position="182"/>
        <end position="302"/>
    </location>
</feature>
<dbReference type="AlphaFoldDB" id="G0WC36"/>
<protein>
    <submittedName>
        <fullName evidence="11">Uncharacterized protein</fullName>
    </submittedName>
</protein>
<dbReference type="RefSeq" id="XP_003670590.1">
    <property type="nucleotide sequence ID" value="XM_003670542.1"/>
</dbReference>
<dbReference type="Gene3D" id="2.40.50.140">
    <property type="entry name" value="Nucleic acid-binding proteins"/>
    <property type="match status" value="1"/>
</dbReference>
<evidence type="ECO:0000313" key="11">
    <source>
        <dbReference type="EMBL" id="CCD25347.1"/>
    </source>
</evidence>
<evidence type="ECO:0000256" key="3">
    <source>
        <dbReference type="ARBA" id="ARBA00022705"/>
    </source>
</evidence>
<evidence type="ECO:0000256" key="6">
    <source>
        <dbReference type="ARBA" id="ARBA00022833"/>
    </source>
</evidence>
<keyword evidence="7" id="KW-0539">Nucleus</keyword>
<evidence type="ECO:0000256" key="5">
    <source>
        <dbReference type="ARBA" id="ARBA00022771"/>
    </source>
</evidence>
<keyword evidence="4" id="KW-0479">Metal-binding</keyword>
<keyword evidence="5" id="KW-0863">Zinc-finger</keyword>
<evidence type="ECO:0000313" key="12">
    <source>
        <dbReference type="Proteomes" id="UP000000689"/>
    </source>
</evidence>
<feature type="compositionally biased region" description="Basic and acidic residues" evidence="8">
    <location>
        <begin position="47"/>
        <end position="57"/>
    </location>
</feature>
<keyword evidence="6" id="KW-0862">Zinc</keyword>